<feature type="region of interest" description="Disordered" evidence="1">
    <location>
        <begin position="1"/>
        <end position="67"/>
    </location>
</feature>
<organism evidence="2 3">
    <name type="scientific">Saccharata proteae CBS 121410</name>
    <dbReference type="NCBI Taxonomy" id="1314787"/>
    <lineage>
        <taxon>Eukaryota</taxon>
        <taxon>Fungi</taxon>
        <taxon>Dikarya</taxon>
        <taxon>Ascomycota</taxon>
        <taxon>Pezizomycotina</taxon>
        <taxon>Dothideomycetes</taxon>
        <taxon>Dothideomycetes incertae sedis</taxon>
        <taxon>Botryosphaeriales</taxon>
        <taxon>Saccharataceae</taxon>
        <taxon>Saccharata</taxon>
    </lineage>
</organism>
<name>A0A6A5YA75_9PEZI</name>
<dbReference type="AlphaFoldDB" id="A0A6A5YA75"/>
<accession>A0A6A5YA75</accession>
<dbReference type="OrthoDB" id="2279190at2759"/>
<keyword evidence="3" id="KW-1185">Reference proteome</keyword>
<evidence type="ECO:0000313" key="3">
    <source>
        <dbReference type="Proteomes" id="UP000799776"/>
    </source>
</evidence>
<protein>
    <submittedName>
        <fullName evidence="2">Uncharacterized protein</fullName>
    </submittedName>
</protein>
<gene>
    <name evidence="2" type="ORF">K490DRAFT_63956</name>
</gene>
<evidence type="ECO:0000313" key="2">
    <source>
        <dbReference type="EMBL" id="KAF2088742.1"/>
    </source>
</evidence>
<proteinExistence type="predicted"/>
<dbReference type="Proteomes" id="UP000799776">
    <property type="component" value="Unassembled WGS sequence"/>
</dbReference>
<dbReference type="EMBL" id="ML978715">
    <property type="protein sequence ID" value="KAF2088742.1"/>
    <property type="molecule type" value="Genomic_DNA"/>
</dbReference>
<evidence type="ECO:0000256" key="1">
    <source>
        <dbReference type="SAM" id="MobiDB-lite"/>
    </source>
</evidence>
<reference evidence="2" key="1">
    <citation type="journal article" date="2020" name="Stud. Mycol.">
        <title>101 Dothideomycetes genomes: a test case for predicting lifestyles and emergence of pathogens.</title>
        <authorList>
            <person name="Haridas S."/>
            <person name="Albert R."/>
            <person name="Binder M."/>
            <person name="Bloem J."/>
            <person name="Labutti K."/>
            <person name="Salamov A."/>
            <person name="Andreopoulos B."/>
            <person name="Baker S."/>
            <person name="Barry K."/>
            <person name="Bills G."/>
            <person name="Bluhm B."/>
            <person name="Cannon C."/>
            <person name="Castanera R."/>
            <person name="Culley D."/>
            <person name="Daum C."/>
            <person name="Ezra D."/>
            <person name="Gonzalez J."/>
            <person name="Henrissat B."/>
            <person name="Kuo A."/>
            <person name="Liang C."/>
            <person name="Lipzen A."/>
            <person name="Lutzoni F."/>
            <person name="Magnuson J."/>
            <person name="Mondo S."/>
            <person name="Nolan M."/>
            <person name="Ohm R."/>
            <person name="Pangilinan J."/>
            <person name="Park H.-J."/>
            <person name="Ramirez L."/>
            <person name="Alfaro M."/>
            <person name="Sun H."/>
            <person name="Tritt A."/>
            <person name="Yoshinaga Y."/>
            <person name="Zwiers L.-H."/>
            <person name="Turgeon B."/>
            <person name="Goodwin S."/>
            <person name="Spatafora J."/>
            <person name="Crous P."/>
            <person name="Grigoriev I."/>
        </authorList>
    </citation>
    <scope>NUCLEOTIDE SEQUENCE</scope>
    <source>
        <strain evidence="2">CBS 121410</strain>
    </source>
</reference>
<sequence length="101" mass="10316">MATLSPEVRPAGDNYGSDTESDGQALGGRRAKSNQALTTQAGAPLDRSASLSQPAGSLLKGAVGDDGKPKDAALLLGIKLDLDAEVHLTARVRGDITIGLY</sequence>